<evidence type="ECO:0000256" key="8">
    <source>
        <dbReference type="SAM" id="Coils"/>
    </source>
</evidence>
<dbReference type="KEGG" id="aaf:AURANDRAFT_65285"/>
<feature type="compositionally biased region" description="Low complexity" evidence="9">
    <location>
        <begin position="2046"/>
        <end position="2060"/>
    </location>
</feature>
<comment type="subcellular location">
    <subcellularLocation>
        <location evidence="2">Membrane</location>
        <topology evidence="2">Multi-pass membrane protein</topology>
    </subcellularLocation>
    <subcellularLocation>
        <location evidence="1">Nucleus</location>
    </subcellularLocation>
</comment>
<dbReference type="InterPro" id="IPR004254">
    <property type="entry name" value="AdipoR/HlyIII-related"/>
</dbReference>
<evidence type="ECO:0000313" key="12">
    <source>
        <dbReference type="EMBL" id="EGB06887.1"/>
    </source>
</evidence>
<evidence type="ECO:0000256" key="9">
    <source>
        <dbReference type="SAM" id="MobiDB-lite"/>
    </source>
</evidence>
<feature type="region of interest" description="Disordered" evidence="9">
    <location>
        <begin position="1954"/>
        <end position="2066"/>
    </location>
</feature>
<keyword evidence="13" id="KW-1185">Reference proteome</keyword>
<evidence type="ECO:0000256" key="10">
    <source>
        <dbReference type="SAM" id="Phobius"/>
    </source>
</evidence>
<feature type="region of interest" description="Disordered" evidence="9">
    <location>
        <begin position="1527"/>
        <end position="1611"/>
    </location>
</feature>
<feature type="transmembrane region" description="Helical" evidence="10">
    <location>
        <begin position="264"/>
        <end position="289"/>
    </location>
</feature>
<feature type="region of interest" description="Disordered" evidence="9">
    <location>
        <begin position="2129"/>
        <end position="2171"/>
    </location>
</feature>
<feature type="compositionally biased region" description="Basic and acidic residues" evidence="9">
    <location>
        <begin position="1586"/>
        <end position="1596"/>
    </location>
</feature>
<dbReference type="InterPro" id="IPR028941">
    <property type="entry name" value="WHIM2_dom"/>
</dbReference>
<keyword evidence="6" id="KW-0539">Nucleus</keyword>
<dbReference type="SMART" id="SM00368">
    <property type="entry name" value="LRR_RI"/>
    <property type="match status" value="3"/>
</dbReference>
<keyword evidence="5 10" id="KW-0472">Membrane</keyword>
<evidence type="ECO:0000313" key="13">
    <source>
        <dbReference type="Proteomes" id="UP000002729"/>
    </source>
</evidence>
<dbReference type="GO" id="GO:0003677">
    <property type="term" value="F:DNA binding"/>
    <property type="evidence" value="ECO:0007669"/>
    <property type="project" value="InterPro"/>
</dbReference>
<dbReference type="GeneID" id="20225257"/>
<feature type="region of interest" description="Disordered" evidence="9">
    <location>
        <begin position="710"/>
        <end position="759"/>
    </location>
</feature>
<dbReference type="EMBL" id="GL833133">
    <property type="protein sequence ID" value="EGB06887.1"/>
    <property type="molecule type" value="Genomic_DNA"/>
</dbReference>
<feature type="region of interest" description="Disordered" evidence="9">
    <location>
        <begin position="1835"/>
        <end position="1892"/>
    </location>
</feature>
<feature type="compositionally biased region" description="Basic residues" evidence="9">
    <location>
        <begin position="1561"/>
        <end position="1573"/>
    </location>
</feature>
<reference evidence="12 13" key="1">
    <citation type="journal article" date="2011" name="Proc. Natl. Acad. Sci. U.S.A.">
        <title>Niche of harmful alga Aureococcus anophagefferens revealed through ecogenomics.</title>
        <authorList>
            <person name="Gobler C.J."/>
            <person name="Berry D.L."/>
            <person name="Dyhrman S.T."/>
            <person name="Wilhelm S.W."/>
            <person name="Salamov A."/>
            <person name="Lobanov A.V."/>
            <person name="Zhang Y."/>
            <person name="Collier J.L."/>
            <person name="Wurch L.L."/>
            <person name="Kustka A.B."/>
            <person name="Dill B.D."/>
            <person name="Shah M."/>
            <person name="VerBerkmoes N.C."/>
            <person name="Kuo A."/>
            <person name="Terry A."/>
            <person name="Pangilinan J."/>
            <person name="Lindquist E.A."/>
            <person name="Lucas S."/>
            <person name="Paulsen I.T."/>
            <person name="Hattenrath-Lehmann T.K."/>
            <person name="Talmage S.C."/>
            <person name="Walker E.A."/>
            <person name="Koch F."/>
            <person name="Burson A.M."/>
            <person name="Marcoval M.A."/>
            <person name="Tang Y.Z."/>
            <person name="Lecleir G.R."/>
            <person name="Coyne K.J."/>
            <person name="Berg G.M."/>
            <person name="Bertrand E.M."/>
            <person name="Saito M.A."/>
            <person name="Gladyshev V.N."/>
            <person name="Grigoriev I.V."/>
        </authorList>
    </citation>
    <scope>NUCLEOTIDE SEQUENCE [LARGE SCALE GENOMIC DNA]</scope>
    <source>
        <strain evidence="13">CCMP 1984</strain>
    </source>
</reference>
<dbReference type="SUPFAM" id="SSF54171">
    <property type="entry name" value="DNA-binding domain"/>
    <property type="match status" value="1"/>
</dbReference>
<dbReference type="Proteomes" id="UP000002729">
    <property type="component" value="Unassembled WGS sequence"/>
</dbReference>
<feature type="binding site" evidence="7">
    <location>
        <position position="415"/>
    </location>
    <ligand>
        <name>Zn(2+)</name>
        <dbReference type="ChEBI" id="CHEBI:29105"/>
    </ligand>
</feature>
<feature type="compositionally biased region" description="Basic and acidic residues" evidence="9">
    <location>
        <begin position="1002"/>
        <end position="1063"/>
    </location>
</feature>
<proteinExistence type="predicted"/>
<feature type="region of interest" description="Disordered" evidence="9">
    <location>
        <begin position="932"/>
        <end position="963"/>
    </location>
</feature>
<dbReference type="PANTHER" id="PTHR24216">
    <property type="entry name" value="PAXILLIN-RELATED"/>
    <property type="match status" value="1"/>
</dbReference>
<dbReference type="RefSeq" id="XP_009038630.1">
    <property type="nucleotide sequence ID" value="XM_009040382.1"/>
</dbReference>
<feature type="transmembrane region" description="Helical" evidence="10">
    <location>
        <begin position="418"/>
        <end position="437"/>
    </location>
</feature>
<dbReference type="Gene3D" id="3.80.10.10">
    <property type="entry name" value="Ribonuclease Inhibitor"/>
    <property type="match status" value="1"/>
</dbReference>
<feature type="region of interest" description="Disordered" evidence="9">
    <location>
        <begin position="1642"/>
        <end position="1677"/>
    </location>
</feature>
<dbReference type="GO" id="GO:0046872">
    <property type="term" value="F:metal ion binding"/>
    <property type="evidence" value="ECO:0007669"/>
    <property type="project" value="UniProtKB-KW"/>
</dbReference>
<evidence type="ECO:0000256" key="7">
    <source>
        <dbReference type="PIRSR" id="PIRSR604254-1"/>
    </source>
</evidence>
<feature type="compositionally biased region" description="Pro residues" evidence="9">
    <location>
        <begin position="2009"/>
        <end position="2020"/>
    </location>
</feature>
<feature type="region of interest" description="Disordered" evidence="9">
    <location>
        <begin position="640"/>
        <end position="661"/>
    </location>
</feature>
<feature type="compositionally biased region" description="Low complexity" evidence="9">
    <location>
        <begin position="1433"/>
        <end position="1444"/>
    </location>
</feature>
<evidence type="ECO:0000256" key="3">
    <source>
        <dbReference type="ARBA" id="ARBA00022692"/>
    </source>
</evidence>
<feature type="compositionally biased region" description="Pro residues" evidence="9">
    <location>
        <begin position="1094"/>
        <end position="1105"/>
    </location>
</feature>
<evidence type="ECO:0000256" key="4">
    <source>
        <dbReference type="ARBA" id="ARBA00022989"/>
    </source>
</evidence>
<name>F0YDQ2_AURAN</name>
<keyword evidence="7" id="KW-0862">Zinc</keyword>
<organism evidence="13">
    <name type="scientific">Aureococcus anophagefferens</name>
    <name type="common">Harmful bloom alga</name>
    <dbReference type="NCBI Taxonomy" id="44056"/>
    <lineage>
        <taxon>Eukaryota</taxon>
        <taxon>Sar</taxon>
        <taxon>Stramenopiles</taxon>
        <taxon>Ochrophyta</taxon>
        <taxon>Pelagophyceae</taxon>
        <taxon>Pelagomonadales</taxon>
        <taxon>Pelagomonadaceae</taxon>
        <taxon>Aureococcus</taxon>
    </lineage>
</organism>
<accession>F0YDQ2</accession>
<dbReference type="InterPro" id="IPR001739">
    <property type="entry name" value="Methyl_CpG_DNA-bd"/>
</dbReference>
<evidence type="ECO:0000256" key="2">
    <source>
        <dbReference type="ARBA" id="ARBA00004141"/>
    </source>
</evidence>
<keyword evidence="3 10" id="KW-0812">Transmembrane</keyword>
<feature type="transmembrane region" description="Helical" evidence="10">
    <location>
        <begin position="326"/>
        <end position="350"/>
    </location>
</feature>
<dbReference type="GO" id="GO:0016020">
    <property type="term" value="C:membrane"/>
    <property type="evidence" value="ECO:0007669"/>
    <property type="project" value="UniProtKB-SubCell"/>
</dbReference>
<feature type="transmembrane region" description="Helical" evidence="10">
    <location>
        <begin position="236"/>
        <end position="258"/>
    </location>
</feature>
<evidence type="ECO:0000256" key="1">
    <source>
        <dbReference type="ARBA" id="ARBA00004123"/>
    </source>
</evidence>
<keyword evidence="7" id="KW-0479">Metal-binding</keyword>
<dbReference type="PANTHER" id="PTHR24216:SF65">
    <property type="entry name" value="PAXILLIN-LIKE PROTEIN 1"/>
    <property type="match status" value="1"/>
</dbReference>
<feature type="compositionally biased region" description="Acidic residues" evidence="9">
    <location>
        <begin position="1411"/>
        <end position="1429"/>
    </location>
</feature>
<evidence type="ECO:0000256" key="6">
    <source>
        <dbReference type="ARBA" id="ARBA00023242"/>
    </source>
</evidence>
<keyword evidence="4 10" id="KW-1133">Transmembrane helix</keyword>
<feature type="compositionally biased region" description="Basic residues" evidence="9">
    <location>
        <begin position="1846"/>
        <end position="1858"/>
    </location>
</feature>
<feature type="domain" description="MBD" evidence="11">
    <location>
        <begin position="826"/>
        <end position="905"/>
    </location>
</feature>
<feature type="region of interest" description="Disordered" evidence="9">
    <location>
        <begin position="1002"/>
        <end position="1117"/>
    </location>
</feature>
<dbReference type="Gene3D" id="3.30.890.10">
    <property type="entry name" value="Methyl-cpg-binding Protein 2, Chain A"/>
    <property type="match status" value="1"/>
</dbReference>
<feature type="region of interest" description="Disordered" evidence="9">
    <location>
        <begin position="2242"/>
        <end position="2271"/>
    </location>
</feature>
<sequence>MATKKKAGSSSSPELRCLPVPRGDDSSPPPPPARLTNSPPLTNEEREYLRRCAELSVQPDPSVLTTLSTRWWFLAPKTYFGDGGLLPLLDVLAESKTITSLTLRSDPNNSTAASHAADARALAQALRRNTSVTTLDVSACGLDDLAITELAAALGSSATIKTAKLGSNAFGDAGTAALTKHLGAGKWRCSCGLQRLDVSNNGLYYSSSHKLATVLSKHGVKIDAVGNYTTEEILNALTHGMGFIAALIGAIPLLYDAWHRDRTTYWACLLYQFTLLCCFGSSTAYHGFFMHPRIMLWFQRFDHAAIYLLIAGSYTPLVFLGCRGHLGAAAIVVINWIAAFCGCCISAAGIGISSEHLNPTEIIIYASMGAAVLPIIGPVKRLLAPEAFFLLALGGALYIAGIFFFVRGMRHPGWHVVWHIFVMAAAATHWFCVYLYILPSIDFSAGGGSVIGDYERSPQWDEGAFSREELKQSVDALMARYAASKAFRPTLPDGVSRSSFLALLRENKGRAASLIPESFSRAHLLELLPDLALASLLFNDTGLLENATRFAKDALHLDEAKSLIARAAEKPRSYRAALRSFFRGEDEATAGMLQMPPHYYAAAAAPAAPIPIAPRPAARPVPAAAIGQYPFNPALLAGATFRPAAPPSSDGDDDEGRWSPFEQGEAQGFSLAALGGAAPAAPAPAPAKLFAVRLKVDGQRLRGHPWQVRDDVDAPAAPAPPPPAAAAAPLLPPTPGAPPPPALPPTPPAQLYYDGTDRPCSPLPPPDVPPPYLPATSALIRLDALRAAARWASAGRPAPVQIDRANLKGLNSNQASDTCVAALARYVEACGGSADLIDGWTATVEVRKEGNTAGTYDVYYFDPLGRRYRSRAEVARAFALAAPARAPKVPGAKGPANFGFGRTKKARRRAAHARRFAALTVNFRKSLANTLDDAKRKDEGGGAGDDEERSKPAPGESRVAVARHQNLLKEVERERRTVERLVKATQRLEELLRDATAAAERRAAADSERRRKKAAKEAETLAKRAEREADAEARRDKRSKDAATRKAERDEDAKQRRAEKDSELAAAAANRALAEMKRKQAERYPVDDALLDGEPPPDPPLPPRPEASDPSDSLLRGVPRDAVGDVLAIHALLRAIGARRTALGLKRVDKDATPVEELPAPPPPLEAFGAALAAPLGALGGARGALEPLRRAHGALLEVLLDDASADGWWAPLDATRDAAFFAESSDEESGGAKRKSKRKAAHPWARVTRRFSRAAQARLAADDVDLIREADDDTDASPDGLAAAVEAIVKDLRRGAEADADTRRWVGAVDQCERAAGDGAARDCLRCAARLTTVPRAKRFLERLAALDATAAARGAAASLAAAARKARPRAWKGAAADRDAARRADADEATRTWERYVDGVARQQKRAADDDDAYDSADAAADDDSDDEFKAPSSKASSKPSADVWRVDGSEYVGRTVRRSVLDDAGQVASHSDGLVAGWLDDTASDYVDAAGNAAALWHVTLETGELAGDEEDLELHEVLESLVPLEAAPLRPPAGAPVDDDETEDEDEAAPAPPPKQPLKRGPTKRKAQAKKPGGADASLFPERAERPSGGDRRRGRKAKKTTQKEYALATSTTVSLLGGSTAVAFPKEAMRVALVADALDRKASKKRKRELRDAPPPPEDAPPDDDDFGDLIDAPPEVLAPVAELRLPRPPKESVGPSTWAALAGAVGSRLAARDGETCDGHVDGHLDRASKWLSEGLPYGGLGARERVAVLKALCDAYAASYGCATLVDEAAEGRALRDATHEADERDRKRRAAEKERDTSAKVRERLAVELAAQQAEAEAKAAEDLANGIVPQPVELPKAKKPAKPRKRKPKQPKEPRPDDDGDGNPRKRPRPRPGAAPPPLSSALDKLIACDAPCAVDARNPKLPGSRCHALYERYSKGATIKEVMKLGGRRGDIFNDLARGYTVLTNPEHRKWYDDAKAAKGDGDASKPDAPSRTPSVTPSVGDAALDAASAADDAGSEAPPDPPRPPPPPSDGGDEDPEVARALGASPPPPSGESVASASPRASPRASPSSLACVPAAQPTRHRFRAEVAHVRAVDACGGGDVEFVGFLALERREQATPDGAASSQARRPARLAVMERLKGAAARLGGEGDPDYDDGVFDPPPPPPPDDDDAMDVDAMPPLSLDGEARRKRWVTRELADAYEALRDVELRLEETERRRARAQDVRAHALPRMEPLGSDRHRDVYWTFPRLDVAESASSPPRPPSPVRVWKERRAPPDAASTTPTWGFYVGDDAVRRLALSLDERGVRERDLKATLLDLLPLGAPPPAEELL</sequence>
<dbReference type="eggNOG" id="KOG4243">
    <property type="taxonomic scope" value="Eukaryota"/>
</dbReference>
<feature type="transmembrane region" description="Helical" evidence="10">
    <location>
        <begin position="301"/>
        <end position="320"/>
    </location>
</feature>
<feature type="region of interest" description="Disordered" evidence="9">
    <location>
        <begin position="1782"/>
        <end position="1807"/>
    </location>
</feature>
<feature type="binding site" evidence="7">
    <location>
        <position position="286"/>
    </location>
    <ligand>
        <name>Zn(2+)</name>
        <dbReference type="ChEBI" id="CHEBI:29105"/>
    </ligand>
</feature>
<feature type="compositionally biased region" description="Acidic residues" evidence="9">
    <location>
        <begin position="1541"/>
        <end position="1552"/>
    </location>
</feature>
<dbReference type="Pfam" id="PF15613">
    <property type="entry name" value="WSD"/>
    <property type="match status" value="1"/>
</dbReference>
<feature type="compositionally biased region" description="Low complexity" evidence="9">
    <location>
        <begin position="1991"/>
        <end position="2008"/>
    </location>
</feature>
<dbReference type="PROSITE" id="PS50982">
    <property type="entry name" value="MBD"/>
    <property type="match status" value="1"/>
</dbReference>
<feature type="compositionally biased region" description="Pro residues" evidence="9">
    <location>
        <begin position="717"/>
        <end position="748"/>
    </location>
</feature>
<feature type="coiled-coil region" evidence="8">
    <location>
        <begin position="2186"/>
        <end position="2213"/>
    </location>
</feature>
<dbReference type="InterPro" id="IPR032675">
    <property type="entry name" value="LRR_dom_sf"/>
</dbReference>
<feature type="region of interest" description="Disordered" evidence="9">
    <location>
        <begin position="1"/>
        <end position="42"/>
    </location>
</feature>
<gene>
    <name evidence="12" type="ORF">AURANDRAFT_65285</name>
</gene>
<feature type="binding site" evidence="7">
    <location>
        <position position="419"/>
    </location>
    <ligand>
        <name>Zn(2+)</name>
        <dbReference type="ChEBI" id="CHEBI:29105"/>
    </ligand>
</feature>
<feature type="compositionally biased region" description="Acidic residues" evidence="9">
    <location>
        <begin position="1665"/>
        <end position="1674"/>
    </location>
</feature>
<dbReference type="InterPro" id="IPR016177">
    <property type="entry name" value="DNA-bd_dom_sf"/>
</dbReference>
<keyword evidence="8" id="KW-0175">Coiled coil</keyword>
<feature type="region of interest" description="Disordered" evidence="9">
    <location>
        <begin position="1404"/>
        <end position="1444"/>
    </location>
</feature>
<dbReference type="InParanoid" id="F0YDQ2"/>
<evidence type="ECO:0000259" key="11">
    <source>
        <dbReference type="PROSITE" id="PS50982"/>
    </source>
</evidence>
<feature type="compositionally biased region" description="Basic and acidic residues" evidence="9">
    <location>
        <begin position="1956"/>
        <end position="1976"/>
    </location>
</feature>
<dbReference type="Pfam" id="PF03006">
    <property type="entry name" value="HlyIII"/>
    <property type="match status" value="1"/>
</dbReference>
<feature type="compositionally biased region" description="Basic and acidic residues" evidence="9">
    <location>
        <begin position="1074"/>
        <end position="1086"/>
    </location>
</feature>
<dbReference type="OrthoDB" id="186812at2759"/>
<evidence type="ECO:0000256" key="5">
    <source>
        <dbReference type="ARBA" id="ARBA00023136"/>
    </source>
</evidence>
<protein>
    <recommendedName>
        <fullName evidence="11">MBD domain-containing protein</fullName>
    </recommendedName>
</protein>
<dbReference type="GO" id="GO:0005634">
    <property type="term" value="C:nucleus"/>
    <property type="evidence" value="ECO:0007669"/>
    <property type="project" value="UniProtKB-SubCell"/>
</dbReference>
<dbReference type="Pfam" id="PF01429">
    <property type="entry name" value="MBD"/>
    <property type="match status" value="1"/>
</dbReference>
<dbReference type="SUPFAM" id="SSF52047">
    <property type="entry name" value="RNI-like"/>
    <property type="match status" value="1"/>
</dbReference>
<feature type="transmembrane region" description="Helical" evidence="10">
    <location>
        <begin position="387"/>
        <end position="406"/>
    </location>
</feature>